<keyword evidence="1 4" id="KW-0349">Heme</keyword>
<accession>A0A1H2XJJ3</accession>
<dbReference type="InterPro" id="IPR009056">
    <property type="entry name" value="Cyt_c-like_dom"/>
</dbReference>
<dbReference type="Gene3D" id="1.10.760.10">
    <property type="entry name" value="Cytochrome c-like domain"/>
    <property type="match status" value="1"/>
</dbReference>
<evidence type="ECO:0000259" key="6">
    <source>
        <dbReference type="PROSITE" id="PS51007"/>
    </source>
</evidence>
<proteinExistence type="predicted"/>
<evidence type="ECO:0000256" key="2">
    <source>
        <dbReference type="ARBA" id="ARBA00022723"/>
    </source>
</evidence>
<dbReference type="Proteomes" id="UP000199595">
    <property type="component" value="Unassembled WGS sequence"/>
</dbReference>
<keyword evidence="3 4" id="KW-0408">Iron</keyword>
<gene>
    <name evidence="7" type="ORF">SAMN05444411_102491</name>
</gene>
<dbReference type="GO" id="GO:0009055">
    <property type="term" value="F:electron transfer activity"/>
    <property type="evidence" value="ECO:0007669"/>
    <property type="project" value="InterPro"/>
</dbReference>
<evidence type="ECO:0000256" key="5">
    <source>
        <dbReference type="SAM" id="MobiDB-lite"/>
    </source>
</evidence>
<evidence type="ECO:0000313" key="8">
    <source>
        <dbReference type="Proteomes" id="UP000199595"/>
    </source>
</evidence>
<dbReference type="PROSITE" id="PS51007">
    <property type="entry name" value="CYTC"/>
    <property type="match status" value="1"/>
</dbReference>
<sequence>MKNVVQIKTIIFFFLIIIGVSCNTSKKDKAYTNVAQAEASNNEKGLELIKQKCYACHSVTSKSHDEIIAPPLVAVKRRYLRQYNSKEEFVKAVSNWIVNPTEEKAIMYGAVNQFKVMPKLPNSLEDAEAIATYMYNNNLEKPSWFQNHFNNEHSNKSGRGRNGKGKGNRF</sequence>
<name>A0A1H2XJJ3_9FLAO</name>
<evidence type="ECO:0000313" key="7">
    <source>
        <dbReference type="EMBL" id="SDW93061.1"/>
    </source>
</evidence>
<feature type="compositionally biased region" description="Basic residues" evidence="5">
    <location>
        <begin position="156"/>
        <end position="170"/>
    </location>
</feature>
<dbReference type="AlphaFoldDB" id="A0A1H2XJJ3"/>
<organism evidence="7 8">
    <name type="scientific">Lutibacter oricola</name>
    <dbReference type="NCBI Taxonomy" id="762486"/>
    <lineage>
        <taxon>Bacteria</taxon>
        <taxon>Pseudomonadati</taxon>
        <taxon>Bacteroidota</taxon>
        <taxon>Flavobacteriia</taxon>
        <taxon>Flavobacteriales</taxon>
        <taxon>Flavobacteriaceae</taxon>
        <taxon>Lutibacter</taxon>
    </lineage>
</organism>
<keyword evidence="8" id="KW-1185">Reference proteome</keyword>
<feature type="region of interest" description="Disordered" evidence="5">
    <location>
        <begin position="146"/>
        <end position="170"/>
    </location>
</feature>
<feature type="domain" description="Cytochrome c" evidence="6">
    <location>
        <begin position="40"/>
        <end position="140"/>
    </location>
</feature>
<keyword evidence="2 4" id="KW-0479">Metal-binding</keyword>
<dbReference type="GO" id="GO:0046872">
    <property type="term" value="F:metal ion binding"/>
    <property type="evidence" value="ECO:0007669"/>
    <property type="project" value="UniProtKB-KW"/>
</dbReference>
<dbReference type="GO" id="GO:0020037">
    <property type="term" value="F:heme binding"/>
    <property type="evidence" value="ECO:0007669"/>
    <property type="project" value="InterPro"/>
</dbReference>
<dbReference type="SUPFAM" id="SSF46626">
    <property type="entry name" value="Cytochrome c"/>
    <property type="match status" value="1"/>
</dbReference>
<evidence type="ECO:0000256" key="4">
    <source>
        <dbReference type="PROSITE-ProRule" id="PRU00433"/>
    </source>
</evidence>
<dbReference type="STRING" id="762486.SAMN05444411_102491"/>
<dbReference type="EMBL" id="FNNJ01000002">
    <property type="protein sequence ID" value="SDW93061.1"/>
    <property type="molecule type" value="Genomic_DNA"/>
</dbReference>
<evidence type="ECO:0000256" key="3">
    <source>
        <dbReference type="ARBA" id="ARBA00023004"/>
    </source>
</evidence>
<dbReference type="InterPro" id="IPR036909">
    <property type="entry name" value="Cyt_c-like_dom_sf"/>
</dbReference>
<dbReference type="Pfam" id="PF00034">
    <property type="entry name" value="Cytochrom_C"/>
    <property type="match status" value="1"/>
</dbReference>
<dbReference type="OrthoDB" id="1494333at2"/>
<dbReference type="RefSeq" id="WP_090121650.1">
    <property type="nucleotide sequence ID" value="NZ_FNNJ01000002.1"/>
</dbReference>
<protein>
    <submittedName>
        <fullName evidence="7">Cytochrome c</fullName>
    </submittedName>
</protein>
<dbReference type="PROSITE" id="PS51257">
    <property type="entry name" value="PROKAR_LIPOPROTEIN"/>
    <property type="match status" value="1"/>
</dbReference>
<evidence type="ECO:0000256" key="1">
    <source>
        <dbReference type="ARBA" id="ARBA00022617"/>
    </source>
</evidence>
<reference evidence="7 8" key="1">
    <citation type="submission" date="2016-10" db="EMBL/GenBank/DDBJ databases">
        <authorList>
            <person name="de Groot N.N."/>
        </authorList>
    </citation>
    <scope>NUCLEOTIDE SEQUENCE [LARGE SCALE GENOMIC DNA]</scope>
    <source>
        <strain evidence="7 8">DSM 24956</strain>
    </source>
</reference>